<evidence type="ECO:0000313" key="3">
    <source>
        <dbReference type="Proteomes" id="UP000248987"/>
    </source>
</evidence>
<gene>
    <name evidence="2" type="ORF">LX77_01724</name>
</gene>
<sequence length="83" mass="9637">MSLDKDNNKHRGYTEDSKLNSADDSLEGKWSNIQADYRKKNPTITDEDIDFKSGDFNHMIASIARRTNRSAEDIENDIKNWNM</sequence>
<evidence type="ECO:0008006" key="4">
    <source>
        <dbReference type="Google" id="ProtNLM"/>
    </source>
</evidence>
<dbReference type="AlphaFoldDB" id="A0A1A7QZD9"/>
<dbReference type="OrthoDB" id="1454446at2"/>
<dbReference type="InterPro" id="IPR036629">
    <property type="entry name" value="YjbJ_sf"/>
</dbReference>
<feature type="region of interest" description="Disordered" evidence="1">
    <location>
        <begin position="1"/>
        <end position="25"/>
    </location>
</feature>
<dbReference type="RefSeq" id="WP_066434040.1">
    <property type="nucleotide sequence ID" value="NZ_LZRN01000018.1"/>
</dbReference>
<feature type="compositionally biased region" description="Basic and acidic residues" evidence="1">
    <location>
        <begin position="1"/>
        <end position="18"/>
    </location>
</feature>
<name>A0A1A7QZD9_9FLAO</name>
<dbReference type="Proteomes" id="UP000248987">
    <property type="component" value="Unassembled WGS sequence"/>
</dbReference>
<reference evidence="2 3" key="1">
    <citation type="submission" date="2018-06" db="EMBL/GenBank/DDBJ databases">
        <title>Genomic Encyclopedia of Archaeal and Bacterial Type Strains, Phase II (KMG-II): from individual species to whole genera.</title>
        <authorList>
            <person name="Goeker M."/>
        </authorList>
    </citation>
    <scope>NUCLEOTIDE SEQUENCE [LARGE SCALE GENOMIC DNA]</scope>
    <source>
        <strain evidence="2 3">DSM 12408</strain>
    </source>
</reference>
<accession>A0A1A7QZD9</accession>
<protein>
    <recommendedName>
        <fullName evidence="4">General stress protein CsbD</fullName>
    </recommendedName>
</protein>
<dbReference type="EMBL" id="QLLQ01000005">
    <property type="protein sequence ID" value="RAJ24728.1"/>
    <property type="molecule type" value="Genomic_DNA"/>
</dbReference>
<evidence type="ECO:0000313" key="2">
    <source>
        <dbReference type="EMBL" id="RAJ24728.1"/>
    </source>
</evidence>
<proteinExistence type="predicted"/>
<dbReference type="Gene3D" id="1.10.1470.10">
    <property type="entry name" value="YjbJ"/>
    <property type="match status" value="1"/>
</dbReference>
<evidence type="ECO:0000256" key="1">
    <source>
        <dbReference type="SAM" id="MobiDB-lite"/>
    </source>
</evidence>
<dbReference type="STRING" id="49280.A9996_10000"/>
<keyword evidence="3" id="KW-1185">Reference proteome</keyword>
<comment type="caution">
    <text evidence="2">The sequence shown here is derived from an EMBL/GenBank/DDBJ whole genome shotgun (WGS) entry which is preliminary data.</text>
</comment>
<organism evidence="2 3">
    <name type="scientific">Gelidibacter algens</name>
    <dbReference type="NCBI Taxonomy" id="49280"/>
    <lineage>
        <taxon>Bacteria</taxon>
        <taxon>Pseudomonadati</taxon>
        <taxon>Bacteroidota</taxon>
        <taxon>Flavobacteriia</taxon>
        <taxon>Flavobacteriales</taxon>
        <taxon>Flavobacteriaceae</taxon>
        <taxon>Gelidibacter</taxon>
    </lineage>
</organism>
<dbReference type="SUPFAM" id="SSF69047">
    <property type="entry name" value="Hypothetical protein YjbJ"/>
    <property type="match status" value="1"/>
</dbReference>